<evidence type="ECO:0000259" key="15">
    <source>
        <dbReference type="PROSITE" id="PS50109"/>
    </source>
</evidence>
<dbReference type="SMART" id="SM00911">
    <property type="entry name" value="HWE_HK"/>
    <property type="match status" value="1"/>
</dbReference>
<evidence type="ECO:0000256" key="11">
    <source>
        <dbReference type="ARBA" id="ARBA00022840"/>
    </source>
</evidence>
<evidence type="ECO:0000259" key="16">
    <source>
        <dbReference type="PROSITE" id="PS50112"/>
    </source>
</evidence>
<dbReference type="EMBL" id="JBEPLJ010000001">
    <property type="protein sequence ID" value="MET3584361.1"/>
    <property type="molecule type" value="Genomic_DNA"/>
</dbReference>
<evidence type="ECO:0000256" key="13">
    <source>
        <dbReference type="SAM" id="Coils"/>
    </source>
</evidence>
<evidence type="ECO:0000256" key="6">
    <source>
        <dbReference type="ARBA" id="ARBA00022643"/>
    </source>
</evidence>
<keyword evidence="5" id="KW-0285">Flavoprotein</keyword>
<dbReference type="PROSITE" id="PS50113">
    <property type="entry name" value="PAC"/>
    <property type="match status" value="1"/>
</dbReference>
<evidence type="ECO:0000256" key="12">
    <source>
        <dbReference type="ARBA" id="ARBA00023026"/>
    </source>
</evidence>
<evidence type="ECO:0000256" key="5">
    <source>
        <dbReference type="ARBA" id="ARBA00022630"/>
    </source>
</evidence>
<dbReference type="Proteomes" id="UP001549031">
    <property type="component" value="Unassembled WGS sequence"/>
</dbReference>
<dbReference type="Pfam" id="PF07568">
    <property type="entry name" value="HisKA_2"/>
    <property type="match status" value="1"/>
</dbReference>
<feature type="region of interest" description="Disordered" evidence="14">
    <location>
        <begin position="1"/>
        <end position="23"/>
    </location>
</feature>
<keyword evidence="13" id="KW-0175">Coiled coil</keyword>
<dbReference type="SUPFAM" id="SSF55874">
    <property type="entry name" value="ATPase domain of HSP90 chaperone/DNA topoisomerase II/histidine kinase"/>
    <property type="match status" value="1"/>
</dbReference>
<feature type="coiled-coil region" evidence="13">
    <location>
        <begin position="146"/>
        <end position="191"/>
    </location>
</feature>
<keyword evidence="19" id="KW-1185">Reference proteome</keyword>
<dbReference type="Gene3D" id="3.30.450.20">
    <property type="entry name" value="PAS domain"/>
    <property type="match status" value="1"/>
</dbReference>
<keyword evidence="7" id="KW-0808">Transferase</keyword>
<evidence type="ECO:0000256" key="1">
    <source>
        <dbReference type="ARBA" id="ARBA00000085"/>
    </source>
</evidence>
<evidence type="ECO:0000256" key="14">
    <source>
        <dbReference type="SAM" id="MobiDB-lite"/>
    </source>
</evidence>
<keyword evidence="8" id="KW-0677">Repeat</keyword>
<evidence type="ECO:0000256" key="4">
    <source>
        <dbReference type="ARBA" id="ARBA00022553"/>
    </source>
</evidence>
<dbReference type="EC" id="2.7.13.3" evidence="2"/>
<protein>
    <recommendedName>
        <fullName evidence="3">Blue-light-activated histidine kinase</fullName>
        <ecNumber evidence="2">2.7.13.3</ecNumber>
    </recommendedName>
</protein>
<evidence type="ECO:0000256" key="3">
    <source>
        <dbReference type="ARBA" id="ARBA00021740"/>
    </source>
</evidence>
<dbReference type="NCBIfam" id="TIGR00229">
    <property type="entry name" value="sensory_box"/>
    <property type="match status" value="1"/>
</dbReference>
<dbReference type="InterPro" id="IPR000700">
    <property type="entry name" value="PAS-assoc_C"/>
</dbReference>
<name>A0ABV2H1D7_9HYPH</name>
<dbReference type="PROSITE" id="PS50109">
    <property type="entry name" value="HIS_KIN"/>
    <property type="match status" value="1"/>
</dbReference>
<dbReference type="InterPro" id="IPR035965">
    <property type="entry name" value="PAS-like_dom_sf"/>
</dbReference>
<keyword evidence="11" id="KW-0067">ATP-binding</keyword>
<proteinExistence type="predicted"/>
<keyword evidence="12" id="KW-0843">Virulence</keyword>
<dbReference type="PANTHER" id="PTHR41523">
    <property type="entry name" value="TWO-COMPONENT SYSTEM SENSOR PROTEIN"/>
    <property type="match status" value="1"/>
</dbReference>
<dbReference type="SMART" id="SM00387">
    <property type="entry name" value="HATPase_c"/>
    <property type="match status" value="1"/>
</dbReference>
<keyword evidence="10" id="KW-0418">Kinase</keyword>
<evidence type="ECO:0000256" key="8">
    <source>
        <dbReference type="ARBA" id="ARBA00022737"/>
    </source>
</evidence>
<feature type="domain" description="PAS" evidence="16">
    <location>
        <begin position="41"/>
        <end position="75"/>
    </location>
</feature>
<dbReference type="InterPro" id="IPR005467">
    <property type="entry name" value="His_kinase_dom"/>
</dbReference>
<dbReference type="Gene3D" id="3.30.565.10">
    <property type="entry name" value="Histidine kinase-like ATPase, C-terminal domain"/>
    <property type="match status" value="1"/>
</dbReference>
<dbReference type="PANTHER" id="PTHR41523:SF8">
    <property type="entry name" value="ETHYLENE RESPONSE SENSOR PROTEIN"/>
    <property type="match status" value="1"/>
</dbReference>
<dbReference type="Pfam" id="PF13426">
    <property type="entry name" value="PAS_9"/>
    <property type="match status" value="1"/>
</dbReference>
<keyword evidence="9" id="KW-0547">Nucleotide-binding</keyword>
<evidence type="ECO:0000256" key="9">
    <source>
        <dbReference type="ARBA" id="ARBA00022741"/>
    </source>
</evidence>
<evidence type="ECO:0000313" key="19">
    <source>
        <dbReference type="Proteomes" id="UP001549031"/>
    </source>
</evidence>
<dbReference type="RefSeq" id="WP_247242367.1">
    <property type="nucleotide sequence ID" value="NZ_JALJRA010000001.1"/>
</dbReference>
<gene>
    <name evidence="18" type="ORF">ABID21_000453</name>
</gene>
<dbReference type="InterPro" id="IPR036890">
    <property type="entry name" value="HATPase_C_sf"/>
</dbReference>
<evidence type="ECO:0000313" key="18">
    <source>
        <dbReference type="EMBL" id="MET3584361.1"/>
    </source>
</evidence>
<comment type="caution">
    <text evidence="18">The sequence shown here is derived from an EMBL/GenBank/DDBJ whole genome shotgun (WGS) entry which is preliminary data.</text>
</comment>
<dbReference type="Pfam" id="PF02518">
    <property type="entry name" value="HATPase_c"/>
    <property type="match status" value="1"/>
</dbReference>
<keyword evidence="4" id="KW-0597">Phosphoprotein</keyword>
<accession>A0ABV2H1D7</accession>
<sequence>MNEFQEGMESTPARTASEQKLESVRGQGGVFVEAVRVTRMPMIVTDATLPGNPITFVNPAFVHLSGYSPDELLGQHPHFMNGPQTDPGAIAEYEAAMKEGRDVTLEILQYRKDGSTFQSMLFATPLDDGQGRVTNHFMSYLDISRRYEAEEALRALNAELEQRVEERTRTLEAANASLKRADAEREMLLVEVNHRAKNSLSVGASLLQLQGRRQADPQMRALFVESADRLSAMARVHDMLSRSEQGQRVDVATYVSELCEALKSLTAGDERISLRARTEEDVLIDADVAFPLGIVLAELITNAVKYAFPGDRSGTIVVQAKRSGPGRVEIVVRDNGIGMTNFREGSLGYGLIRSLVKQIGGELEIQGDAGVTVTIAFSDASRFPPPGGREPEAG</sequence>
<dbReference type="PROSITE" id="PS50112">
    <property type="entry name" value="PAS"/>
    <property type="match status" value="1"/>
</dbReference>
<feature type="domain" description="PAC" evidence="17">
    <location>
        <begin position="101"/>
        <end position="155"/>
    </location>
</feature>
<organism evidence="18 19">
    <name type="scientific">Pseudorhizobium tarimense</name>
    <dbReference type="NCBI Taxonomy" id="1079109"/>
    <lineage>
        <taxon>Bacteria</taxon>
        <taxon>Pseudomonadati</taxon>
        <taxon>Pseudomonadota</taxon>
        <taxon>Alphaproteobacteria</taxon>
        <taxon>Hyphomicrobiales</taxon>
        <taxon>Rhizobiaceae</taxon>
        <taxon>Rhizobium/Agrobacterium group</taxon>
        <taxon>Pseudorhizobium</taxon>
    </lineage>
</organism>
<feature type="domain" description="Histidine kinase" evidence="15">
    <location>
        <begin position="191"/>
        <end position="381"/>
    </location>
</feature>
<comment type="catalytic activity">
    <reaction evidence="1">
        <text>ATP + protein L-histidine = ADP + protein N-phospho-L-histidine.</text>
        <dbReference type="EC" id="2.7.13.3"/>
    </reaction>
</comment>
<dbReference type="InterPro" id="IPR000014">
    <property type="entry name" value="PAS"/>
</dbReference>
<dbReference type="InterPro" id="IPR011495">
    <property type="entry name" value="Sig_transdc_His_kin_sub2_dim/P"/>
</dbReference>
<evidence type="ECO:0000259" key="17">
    <source>
        <dbReference type="PROSITE" id="PS50113"/>
    </source>
</evidence>
<evidence type="ECO:0000256" key="2">
    <source>
        <dbReference type="ARBA" id="ARBA00012438"/>
    </source>
</evidence>
<dbReference type="SUPFAM" id="SSF55785">
    <property type="entry name" value="PYP-like sensor domain (PAS domain)"/>
    <property type="match status" value="1"/>
</dbReference>
<evidence type="ECO:0000256" key="10">
    <source>
        <dbReference type="ARBA" id="ARBA00022777"/>
    </source>
</evidence>
<evidence type="ECO:0000256" key="7">
    <source>
        <dbReference type="ARBA" id="ARBA00022679"/>
    </source>
</evidence>
<dbReference type="InterPro" id="IPR011102">
    <property type="entry name" value="Sig_transdc_His_kinase_HWE"/>
</dbReference>
<keyword evidence="6" id="KW-0288">FMN</keyword>
<reference evidence="18 19" key="1">
    <citation type="submission" date="2024-06" db="EMBL/GenBank/DDBJ databases">
        <title>Genomic Encyclopedia of Type Strains, Phase IV (KMG-IV): sequencing the most valuable type-strain genomes for metagenomic binning, comparative biology and taxonomic classification.</title>
        <authorList>
            <person name="Goeker M."/>
        </authorList>
    </citation>
    <scope>NUCLEOTIDE SEQUENCE [LARGE SCALE GENOMIC DNA]</scope>
    <source>
        <strain evidence="18 19">DSM 105042</strain>
    </source>
</reference>
<dbReference type="InterPro" id="IPR003594">
    <property type="entry name" value="HATPase_dom"/>
</dbReference>
<dbReference type="CDD" id="cd00130">
    <property type="entry name" value="PAS"/>
    <property type="match status" value="1"/>
</dbReference>